<accession>A0AAJ0DP72</accession>
<gene>
    <name evidence="7" type="ORF">LTR09_004810</name>
</gene>
<evidence type="ECO:0000256" key="5">
    <source>
        <dbReference type="SAM" id="Phobius"/>
    </source>
</evidence>
<evidence type="ECO:0000256" key="4">
    <source>
        <dbReference type="ARBA" id="ARBA00023136"/>
    </source>
</evidence>
<keyword evidence="2 5" id="KW-0812">Transmembrane</keyword>
<dbReference type="GO" id="GO:0012505">
    <property type="term" value="C:endomembrane system"/>
    <property type="evidence" value="ECO:0007669"/>
    <property type="project" value="UniProtKB-SubCell"/>
</dbReference>
<feature type="transmembrane region" description="Helical" evidence="5">
    <location>
        <begin position="134"/>
        <end position="155"/>
    </location>
</feature>
<comment type="caution">
    <text evidence="7">The sequence shown here is derived from an EMBL/GenBank/DDBJ whole genome shotgun (WGS) entry which is preliminary data.</text>
</comment>
<feature type="transmembrane region" description="Helical" evidence="5">
    <location>
        <begin position="105"/>
        <end position="128"/>
    </location>
</feature>
<dbReference type="InterPro" id="IPR019402">
    <property type="entry name" value="CWH43_N"/>
</dbReference>
<feature type="domain" description="CWH43-like N-terminal" evidence="6">
    <location>
        <begin position="12"/>
        <end position="227"/>
    </location>
</feature>
<evidence type="ECO:0000256" key="2">
    <source>
        <dbReference type="ARBA" id="ARBA00022692"/>
    </source>
</evidence>
<sequence length="268" mass="30774">MGAAITLAGVPCWVLPLSAGMVWLVTLLLMIVCWAATGSRRYPEMFAKQEWPYMSNTGATTWGKPIFVAGSTITVLLLCTTFGLERWFRHRRRLIHYKSMWTAGLFVASAVCTSIGSIALVFLTIFDVRHHSSIHYPLVATFLFGYLLAACFVCIERKLLSLQYPSNRIIRFSFRIKLIFVVMEIVLLCLFAATMYQKIYGLSVIVEWIVGLFFTFYMWTFAFDFYSVPRKSRELRQLRIRHWNEGGAVTAPRQARVRFAVDGYTELP</sequence>
<dbReference type="PANTHER" id="PTHR21324:SF2">
    <property type="entry name" value="EG:22E5.9 PROTEIN"/>
    <property type="match status" value="1"/>
</dbReference>
<feature type="transmembrane region" description="Helical" evidence="5">
    <location>
        <begin position="176"/>
        <end position="196"/>
    </location>
</feature>
<dbReference type="Pfam" id="PF10277">
    <property type="entry name" value="Frag1"/>
    <property type="match status" value="1"/>
</dbReference>
<keyword evidence="4 5" id="KW-0472">Membrane</keyword>
<reference evidence="7" key="1">
    <citation type="submission" date="2023-04" db="EMBL/GenBank/DDBJ databases">
        <title>Black Yeasts Isolated from many extreme environments.</title>
        <authorList>
            <person name="Coleine C."/>
            <person name="Stajich J.E."/>
            <person name="Selbmann L."/>
        </authorList>
    </citation>
    <scope>NUCLEOTIDE SEQUENCE</scope>
    <source>
        <strain evidence="7">CCFEE 5312</strain>
    </source>
</reference>
<feature type="transmembrane region" description="Helical" evidence="5">
    <location>
        <begin position="208"/>
        <end position="228"/>
    </location>
</feature>
<evidence type="ECO:0000313" key="8">
    <source>
        <dbReference type="Proteomes" id="UP001271007"/>
    </source>
</evidence>
<evidence type="ECO:0000313" key="7">
    <source>
        <dbReference type="EMBL" id="KAK3054033.1"/>
    </source>
</evidence>
<evidence type="ECO:0000256" key="3">
    <source>
        <dbReference type="ARBA" id="ARBA00022989"/>
    </source>
</evidence>
<keyword evidence="3 5" id="KW-1133">Transmembrane helix</keyword>
<protein>
    <recommendedName>
        <fullName evidence="6">CWH43-like N-terminal domain-containing protein</fullName>
    </recommendedName>
</protein>
<dbReference type="EMBL" id="JAWDJX010000013">
    <property type="protein sequence ID" value="KAK3054033.1"/>
    <property type="molecule type" value="Genomic_DNA"/>
</dbReference>
<evidence type="ECO:0000259" key="6">
    <source>
        <dbReference type="Pfam" id="PF10277"/>
    </source>
</evidence>
<keyword evidence="8" id="KW-1185">Reference proteome</keyword>
<evidence type="ECO:0000256" key="1">
    <source>
        <dbReference type="ARBA" id="ARBA00004127"/>
    </source>
</evidence>
<dbReference type="GO" id="GO:0005886">
    <property type="term" value="C:plasma membrane"/>
    <property type="evidence" value="ECO:0007669"/>
    <property type="project" value="TreeGrafter"/>
</dbReference>
<dbReference type="Proteomes" id="UP001271007">
    <property type="component" value="Unassembled WGS sequence"/>
</dbReference>
<dbReference type="AlphaFoldDB" id="A0AAJ0DP72"/>
<proteinExistence type="predicted"/>
<organism evidence="7 8">
    <name type="scientific">Extremus antarcticus</name>
    <dbReference type="NCBI Taxonomy" id="702011"/>
    <lineage>
        <taxon>Eukaryota</taxon>
        <taxon>Fungi</taxon>
        <taxon>Dikarya</taxon>
        <taxon>Ascomycota</taxon>
        <taxon>Pezizomycotina</taxon>
        <taxon>Dothideomycetes</taxon>
        <taxon>Dothideomycetidae</taxon>
        <taxon>Mycosphaerellales</taxon>
        <taxon>Extremaceae</taxon>
        <taxon>Extremus</taxon>
    </lineage>
</organism>
<dbReference type="PANTHER" id="PTHR21324">
    <property type="entry name" value="FASTING-INDUCIBLE INTEGRAL MEMBRANE PROTEIN TM6P1-RELATED"/>
    <property type="match status" value="1"/>
</dbReference>
<feature type="transmembrane region" description="Helical" evidence="5">
    <location>
        <begin position="12"/>
        <end position="37"/>
    </location>
</feature>
<dbReference type="InterPro" id="IPR050911">
    <property type="entry name" value="DRAM/TMEM150_Autophagy_Mod"/>
</dbReference>
<feature type="transmembrane region" description="Helical" evidence="5">
    <location>
        <begin position="66"/>
        <end position="84"/>
    </location>
</feature>
<name>A0AAJ0DP72_9PEZI</name>
<comment type="subcellular location">
    <subcellularLocation>
        <location evidence="1">Endomembrane system</location>
        <topology evidence="1">Multi-pass membrane protein</topology>
    </subcellularLocation>
</comment>